<name>A0A327WNE2_9GAMM</name>
<dbReference type="InterPro" id="IPR025944">
    <property type="entry name" value="Sigma_54_int_dom_CS"/>
</dbReference>
<dbReference type="PROSITE" id="PS50045">
    <property type="entry name" value="SIGMA54_INTERACT_4"/>
    <property type="match status" value="1"/>
</dbReference>
<dbReference type="SUPFAM" id="SSF52540">
    <property type="entry name" value="P-loop containing nucleoside triphosphate hydrolases"/>
    <property type="match status" value="1"/>
</dbReference>
<dbReference type="InterPro" id="IPR002078">
    <property type="entry name" value="Sigma_54_int"/>
</dbReference>
<dbReference type="CDD" id="cd00009">
    <property type="entry name" value="AAA"/>
    <property type="match status" value="1"/>
</dbReference>
<dbReference type="Pfam" id="PF25601">
    <property type="entry name" value="AAA_lid_14"/>
    <property type="match status" value="1"/>
</dbReference>
<evidence type="ECO:0000313" key="9">
    <source>
        <dbReference type="Proteomes" id="UP000249203"/>
    </source>
</evidence>
<gene>
    <name evidence="7" type="ORF">B0I24_11810</name>
    <name evidence="8" type="ORF">CWE07_13555</name>
</gene>
<dbReference type="FunFam" id="3.40.50.300:FF:000006">
    <property type="entry name" value="DNA-binding transcriptional regulator NtrC"/>
    <property type="match status" value="1"/>
</dbReference>
<accession>A0A327WNE2</accession>
<feature type="domain" description="Sigma-54 factor interaction" evidence="6">
    <location>
        <begin position="142"/>
        <end position="370"/>
    </location>
</feature>
<evidence type="ECO:0000313" key="10">
    <source>
        <dbReference type="Proteomes" id="UP000287865"/>
    </source>
</evidence>
<dbReference type="InterPro" id="IPR002197">
    <property type="entry name" value="HTH_Fis"/>
</dbReference>
<dbReference type="InterPro" id="IPR058031">
    <property type="entry name" value="AAA_lid_NorR"/>
</dbReference>
<evidence type="ECO:0000256" key="4">
    <source>
        <dbReference type="ARBA" id="ARBA00023125"/>
    </source>
</evidence>
<proteinExistence type="predicted"/>
<sequence>MPQPRLFLHVEDPLLESHLMRLPALRQFMLVKSAAHTCWVEQLARSECASALICLQHFDAQQLQRVQDTQALKGVDFMVLSSGKPNPNIDNLLLRKAGYHYRQPFNFDHIEVTLTDFYTRGTHAKAKAHQVLNSELEQFGFLLGSDACMRDLYQMIAKVADYEAHVLVIGESGAGKELVANTLHCASQRVDKPFVAINCGALSAELIDSELFGHVKGAFTGAIRDHKGVFEQAEGGTLFLDEVTEMPIEQQVKLLRVLESGEYRKVGGSELKQTNVRVVAATNRDPQVAIRDGMLREDLYFRLAQFPIQVPPLRARGDDIEGLAKHFLAYRNSQEGMAKCISVEAMQLVRSYHWPGNVRELKHALERAFILANDSIETQHLILQEQPISEGQKIRLPLGVPLKELEAAAISQTLAAHQGNKTSAAEQLGISVKTLYNKLEKYQ</sequence>
<dbReference type="PANTHER" id="PTHR32071">
    <property type="entry name" value="TRANSCRIPTIONAL REGULATORY PROTEIN"/>
    <property type="match status" value="1"/>
</dbReference>
<reference evidence="7 9" key="2">
    <citation type="submission" date="2018-06" db="EMBL/GenBank/DDBJ databases">
        <title>Genomic Encyclopedia of Type Strains, Phase III (KMG-III): the genomes of soil and plant-associated and newly described type strains.</title>
        <authorList>
            <person name="Whitman W."/>
        </authorList>
    </citation>
    <scope>NUCLEOTIDE SEQUENCE [LARGE SCALE GENOMIC DNA]</scope>
    <source>
        <strain evidence="7 9">CGMCC 1.15366</strain>
    </source>
</reference>
<keyword evidence="2" id="KW-0067">ATP-binding</keyword>
<keyword evidence="5" id="KW-0804">Transcription</keyword>
<dbReference type="InterPro" id="IPR003593">
    <property type="entry name" value="AAA+_ATPase"/>
</dbReference>
<dbReference type="PROSITE" id="PS00676">
    <property type="entry name" value="SIGMA54_INTERACT_2"/>
    <property type="match status" value="1"/>
</dbReference>
<dbReference type="GO" id="GO:0043565">
    <property type="term" value="F:sequence-specific DNA binding"/>
    <property type="evidence" value="ECO:0007669"/>
    <property type="project" value="InterPro"/>
</dbReference>
<dbReference type="PROSITE" id="PS00675">
    <property type="entry name" value="SIGMA54_INTERACT_1"/>
    <property type="match status" value="1"/>
</dbReference>
<evidence type="ECO:0000256" key="5">
    <source>
        <dbReference type="ARBA" id="ARBA00023163"/>
    </source>
</evidence>
<dbReference type="InterPro" id="IPR027417">
    <property type="entry name" value="P-loop_NTPase"/>
</dbReference>
<reference evidence="8 10" key="1">
    <citation type="journal article" date="2018" name="Front. Microbiol.">
        <title>Genome-Based Analysis Reveals the Taxonomy and Diversity of the Family Idiomarinaceae.</title>
        <authorList>
            <person name="Liu Y."/>
            <person name="Lai Q."/>
            <person name="Shao Z."/>
        </authorList>
    </citation>
    <scope>NUCLEOTIDE SEQUENCE [LARGE SCALE GENOMIC DNA]</scope>
    <source>
        <strain evidence="8 10">CF12-14</strain>
    </source>
</reference>
<keyword evidence="1" id="KW-0547">Nucleotide-binding</keyword>
<dbReference type="Proteomes" id="UP000249203">
    <property type="component" value="Unassembled WGS sequence"/>
</dbReference>
<dbReference type="Gene3D" id="1.10.10.60">
    <property type="entry name" value="Homeodomain-like"/>
    <property type="match status" value="1"/>
</dbReference>
<evidence type="ECO:0000313" key="8">
    <source>
        <dbReference type="EMBL" id="RUO18808.1"/>
    </source>
</evidence>
<dbReference type="Pfam" id="PF02954">
    <property type="entry name" value="HTH_8"/>
    <property type="match status" value="1"/>
</dbReference>
<dbReference type="InterPro" id="IPR025662">
    <property type="entry name" value="Sigma_54_int_dom_ATP-bd_1"/>
</dbReference>
<dbReference type="RefSeq" id="WP_111570400.1">
    <property type="nucleotide sequence ID" value="NZ_PIPK01000018.1"/>
</dbReference>
<dbReference type="PROSITE" id="PS00688">
    <property type="entry name" value="SIGMA54_INTERACT_3"/>
    <property type="match status" value="1"/>
</dbReference>
<dbReference type="AlphaFoldDB" id="A0A327WNE2"/>
<organism evidence="7 9">
    <name type="scientific">Aliidiomarina maris</name>
    <dbReference type="NCBI Taxonomy" id="531312"/>
    <lineage>
        <taxon>Bacteria</taxon>
        <taxon>Pseudomonadati</taxon>
        <taxon>Pseudomonadota</taxon>
        <taxon>Gammaproteobacteria</taxon>
        <taxon>Alteromonadales</taxon>
        <taxon>Idiomarinaceae</taxon>
        <taxon>Aliidiomarina</taxon>
    </lineage>
</organism>
<dbReference type="Gene3D" id="1.10.8.60">
    <property type="match status" value="1"/>
</dbReference>
<dbReference type="EMBL" id="QLMD01000018">
    <property type="protein sequence ID" value="RAJ93559.1"/>
    <property type="molecule type" value="Genomic_DNA"/>
</dbReference>
<keyword evidence="10" id="KW-1185">Reference proteome</keyword>
<dbReference type="GO" id="GO:0006355">
    <property type="term" value="P:regulation of DNA-templated transcription"/>
    <property type="evidence" value="ECO:0007669"/>
    <property type="project" value="InterPro"/>
</dbReference>
<keyword evidence="4 7" id="KW-0238">DNA-binding</keyword>
<keyword evidence="3" id="KW-0805">Transcription regulation</keyword>
<evidence type="ECO:0000313" key="7">
    <source>
        <dbReference type="EMBL" id="RAJ93559.1"/>
    </source>
</evidence>
<dbReference type="SUPFAM" id="SSF46689">
    <property type="entry name" value="Homeodomain-like"/>
    <property type="match status" value="1"/>
</dbReference>
<evidence type="ECO:0000259" key="6">
    <source>
        <dbReference type="PROSITE" id="PS50045"/>
    </source>
</evidence>
<dbReference type="Proteomes" id="UP000287865">
    <property type="component" value="Unassembled WGS sequence"/>
</dbReference>
<protein>
    <submittedName>
        <fullName evidence="7">DNA-binding NtrC family response regulator</fullName>
    </submittedName>
    <submittedName>
        <fullName evidence="8">Sigma-54-dependent Fis family transcriptional regulator</fullName>
    </submittedName>
</protein>
<dbReference type="InterPro" id="IPR025943">
    <property type="entry name" value="Sigma_54_int_dom_ATP-bd_2"/>
</dbReference>
<evidence type="ECO:0000256" key="3">
    <source>
        <dbReference type="ARBA" id="ARBA00023015"/>
    </source>
</evidence>
<comment type="caution">
    <text evidence="7">The sequence shown here is derived from an EMBL/GenBank/DDBJ whole genome shotgun (WGS) entry which is preliminary data.</text>
</comment>
<evidence type="ECO:0000256" key="2">
    <source>
        <dbReference type="ARBA" id="ARBA00022840"/>
    </source>
</evidence>
<dbReference type="EMBL" id="PIPK01000018">
    <property type="protein sequence ID" value="RUO18808.1"/>
    <property type="molecule type" value="Genomic_DNA"/>
</dbReference>
<dbReference type="Gene3D" id="3.40.50.300">
    <property type="entry name" value="P-loop containing nucleotide triphosphate hydrolases"/>
    <property type="match status" value="1"/>
</dbReference>
<dbReference type="GO" id="GO:0005524">
    <property type="term" value="F:ATP binding"/>
    <property type="evidence" value="ECO:0007669"/>
    <property type="project" value="UniProtKB-KW"/>
</dbReference>
<dbReference type="PRINTS" id="PR01590">
    <property type="entry name" value="HTHFIS"/>
</dbReference>
<dbReference type="OrthoDB" id="9804019at2"/>
<dbReference type="SMART" id="SM00382">
    <property type="entry name" value="AAA"/>
    <property type="match status" value="1"/>
</dbReference>
<evidence type="ECO:0000256" key="1">
    <source>
        <dbReference type="ARBA" id="ARBA00022741"/>
    </source>
</evidence>
<dbReference type="Pfam" id="PF00158">
    <property type="entry name" value="Sigma54_activat"/>
    <property type="match status" value="1"/>
</dbReference>
<dbReference type="PANTHER" id="PTHR32071:SF117">
    <property type="entry name" value="PTS-DEPENDENT DIHYDROXYACETONE KINASE OPERON REGULATORY PROTEIN-RELATED"/>
    <property type="match status" value="1"/>
</dbReference>
<dbReference type="InterPro" id="IPR009057">
    <property type="entry name" value="Homeodomain-like_sf"/>
</dbReference>